<accession>F8F4G1</accession>
<dbReference type="Proteomes" id="UP000000503">
    <property type="component" value="Chromosome"/>
</dbReference>
<organism evidence="1 2">
    <name type="scientific">Gracilinema caldarium (strain ATCC 51460 / DSM 7334 / H1)</name>
    <name type="common">Treponema caldarium</name>
    <dbReference type="NCBI Taxonomy" id="744872"/>
    <lineage>
        <taxon>Bacteria</taxon>
        <taxon>Pseudomonadati</taxon>
        <taxon>Spirochaetota</taxon>
        <taxon>Spirochaetia</taxon>
        <taxon>Spirochaetales</taxon>
        <taxon>Breznakiellaceae</taxon>
        <taxon>Gracilinema</taxon>
    </lineage>
</organism>
<name>F8F4G1_GRAC1</name>
<gene>
    <name evidence="1" type="ordered locus">Spica_2503</name>
</gene>
<evidence type="ECO:0000313" key="1">
    <source>
        <dbReference type="EMBL" id="AEJ20608.1"/>
    </source>
</evidence>
<dbReference type="eggNOG" id="ENOG50342TQ">
    <property type="taxonomic scope" value="Bacteria"/>
</dbReference>
<protein>
    <submittedName>
        <fullName evidence="1">Uncharacterized protein</fullName>
    </submittedName>
</protein>
<sequence length="514" mass="54022">MSPRGGTIREEGPPVFLGNIMNKKESSLLVLIMALLLAACAGGPAAKTDQSSNTPPPAWALETPGPSGGFTYFVGYADGPANGEVQATEAATASLIAEIMRYIGVTITAESSATARSTLDSFQADLVQTVKQTSSNRVAGFQIAERYVQKKPNGVTVYILGKYNTKDLEAEKKRIAAVFQEKIDAVAVPEARGKELLAAGDVIGAVRQFIAAASAASGATIENASIKFERNINNAREAVALIKLEKLNDRLQASPGVAFKEPFRARISSNGKPIPQAPIIVGYQSKLANGRMTTKTVKVLAGPDGVVDFNHPSPDFVGKATLTMRLDLSAEMEALYNAGDTFQSLVAGLEDAIADKRISFEYTIVSQAKNIPMAVLIVDTDTGGNLSIGTTGSALLQTLSSNGFKVLVAPMTADQIAGKDDSAILAAAKTALAGKAERFAYGLSRVVSVKDDKTQKIVTVSVEVKVVELASGRILYSSVKQVPGLGSTEKEAMEAARRQLGQKTIGDDLAAALP</sequence>
<evidence type="ECO:0000313" key="2">
    <source>
        <dbReference type="Proteomes" id="UP000000503"/>
    </source>
</evidence>
<dbReference type="AlphaFoldDB" id="F8F4G1"/>
<dbReference type="STRING" id="744872.Spica_2503"/>
<keyword evidence="2" id="KW-1185">Reference proteome</keyword>
<proteinExistence type="predicted"/>
<dbReference type="KEGG" id="scd:Spica_2503"/>
<dbReference type="HOGENOM" id="CLU_529897_0_0_12"/>
<dbReference type="EMBL" id="CP002868">
    <property type="protein sequence ID" value="AEJ20608.1"/>
    <property type="molecule type" value="Genomic_DNA"/>
</dbReference>
<reference evidence="2" key="1">
    <citation type="journal article" date="2013" name="Stand. Genomic Sci.">
        <title>Genome sequence of the thermophilic fresh-water bacterium Spirochaeta caldaria type strain (H1(T)), reclassification of Spirochaeta caldaria, Spirochaeta stenostrepta, and Spirochaeta zuelzerae in the genus Treponema as Treponema caldaria comb. nov., Treponema stenostrepta comb. nov., and Treponema zuelzerae comb. nov., and emendation of the genus Treponema.</title>
        <authorList>
            <person name="Abt B."/>
            <person name="Goker M."/>
            <person name="Scheuner C."/>
            <person name="Han C."/>
            <person name="Lu M."/>
            <person name="Misra M."/>
            <person name="Lapidus A."/>
            <person name="Nolan M."/>
            <person name="Lucas S."/>
            <person name="Hammon N."/>
            <person name="Deshpande S."/>
            <person name="Cheng J.F."/>
            <person name="Tapia R."/>
            <person name="Goodwin L.A."/>
            <person name="Pitluck S."/>
            <person name="Liolios K."/>
            <person name="Pagani I."/>
            <person name="Ivanova N."/>
            <person name="Mavromatis K."/>
            <person name="Mikhailova N."/>
            <person name="Huntemann M."/>
            <person name="Pati A."/>
            <person name="Chen A."/>
            <person name="Palaniappan K."/>
            <person name="Land M."/>
            <person name="Hauser L."/>
            <person name="Jeffries C.D."/>
            <person name="Rohde M."/>
            <person name="Spring S."/>
            <person name="Gronow S."/>
            <person name="Detter J.C."/>
            <person name="Bristow J."/>
            <person name="Eisen J.A."/>
            <person name="Markowitz V."/>
            <person name="Hugenholtz P."/>
            <person name="Kyrpides N.C."/>
            <person name="Woyke T."/>
            <person name="Klenk H.P."/>
        </authorList>
    </citation>
    <scope>NUCLEOTIDE SEQUENCE</scope>
    <source>
        <strain evidence="2">ATCC 51460 / DSM 7334 / H1</strain>
    </source>
</reference>